<proteinExistence type="predicted"/>
<evidence type="ECO:0000313" key="2">
    <source>
        <dbReference type="EMBL" id="KAK1663786.1"/>
    </source>
</evidence>
<dbReference type="PANTHER" id="PTHR33294">
    <property type="entry name" value="AWPM-19-LIKE FAMILY PROTEIN"/>
    <property type="match status" value="1"/>
</dbReference>
<feature type="transmembrane region" description="Helical" evidence="1">
    <location>
        <begin position="509"/>
        <end position="529"/>
    </location>
</feature>
<reference evidence="2" key="1">
    <citation type="submission" date="2023-07" db="EMBL/GenBank/DDBJ databases">
        <title>A chromosome-level genome assembly of Lolium multiflorum.</title>
        <authorList>
            <person name="Chen Y."/>
            <person name="Copetti D."/>
            <person name="Kolliker R."/>
            <person name="Studer B."/>
        </authorList>
    </citation>
    <scope>NUCLEOTIDE SEQUENCE</scope>
    <source>
        <strain evidence="2">02402/16</strain>
        <tissue evidence="2">Leaf</tissue>
    </source>
</reference>
<protein>
    <submittedName>
        <fullName evidence="2">Uncharacterized protein</fullName>
    </submittedName>
</protein>
<dbReference type="EMBL" id="JAUUTY010000003">
    <property type="protein sequence ID" value="KAK1663786.1"/>
    <property type="molecule type" value="Genomic_DNA"/>
</dbReference>
<feature type="transmembrane region" description="Helical" evidence="1">
    <location>
        <begin position="387"/>
        <end position="412"/>
    </location>
</feature>
<keyword evidence="1" id="KW-0812">Transmembrane</keyword>
<dbReference type="InterPro" id="IPR008390">
    <property type="entry name" value="AWPM-19"/>
</dbReference>
<dbReference type="AlphaFoldDB" id="A0AAD8SUD0"/>
<gene>
    <name evidence="2" type="ORF">QYE76_051945</name>
</gene>
<keyword evidence="1" id="KW-1133">Transmembrane helix</keyword>
<sequence>MLSDGVRRDITEIDEGGKLIAPDKHAKLFISQCRVLVRDCIPITVREWHKPKGLELSAHEAAQGLYIDDVAKRSLLTKLMAYFNLVPVEEGADKKAEMEEGADKKAVKKFALKKMAELFKQHKKILRALIKEKKSPNSEKLKDHWNEFVKYNKESEEFKKRMKMLECKRGKLHDIGFIGPNTVHEVTVRQYAKDTEDNMLLFLQKQADKEDIFFPYNFKFHFILLITELKKVTLIHWIRLCGELPKQPGKEDSNSQSVATCAQIVAILASLMYLVDAMQGVPCEDTTSSGGMDGAPQSSLSLVPHREEAGEAPKHHINGVAGLVVPANRGSSGHFGFGLIVEEHASARVFHSYCLDRQAVREVSYNRGGLLPKYIQGKKMADNLKPVALFLLLLNFSMYTIIAIIGGWAVNFAINQGFIIGPELRLPAHFHPIFFPIGNFATGFFVVLALLAGVVGAASCIVGFTHLRFWSYHSQQPAASLGLIAWALTVLAMGLACQEISFDRRNAKLGTMEAFTIVLSVTQLFYVLVIKRGSHGPVPVERHNTLGR</sequence>
<feature type="transmembrane region" description="Helical" evidence="1">
    <location>
        <begin position="433"/>
        <end position="466"/>
    </location>
</feature>
<evidence type="ECO:0000313" key="3">
    <source>
        <dbReference type="Proteomes" id="UP001231189"/>
    </source>
</evidence>
<dbReference type="PANTHER" id="PTHR33294:SF10">
    <property type="entry name" value="OS01G0247900 PROTEIN"/>
    <property type="match status" value="1"/>
</dbReference>
<dbReference type="Pfam" id="PF05512">
    <property type="entry name" value="AWPM-19"/>
    <property type="match status" value="1"/>
</dbReference>
<organism evidence="2 3">
    <name type="scientific">Lolium multiflorum</name>
    <name type="common">Italian ryegrass</name>
    <name type="synonym">Lolium perenne subsp. multiflorum</name>
    <dbReference type="NCBI Taxonomy" id="4521"/>
    <lineage>
        <taxon>Eukaryota</taxon>
        <taxon>Viridiplantae</taxon>
        <taxon>Streptophyta</taxon>
        <taxon>Embryophyta</taxon>
        <taxon>Tracheophyta</taxon>
        <taxon>Spermatophyta</taxon>
        <taxon>Magnoliopsida</taxon>
        <taxon>Liliopsida</taxon>
        <taxon>Poales</taxon>
        <taxon>Poaceae</taxon>
        <taxon>BOP clade</taxon>
        <taxon>Pooideae</taxon>
        <taxon>Poodae</taxon>
        <taxon>Poeae</taxon>
        <taxon>Poeae Chloroplast Group 2 (Poeae type)</taxon>
        <taxon>Loliodinae</taxon>
        <taxon>Loliinae</taxon>
        <taxon>Lolium</taxon>
    </lineage>
</organism>
<name>A0AAD8SUD0_LOLMU</name>
<comment type="caution">
    <text evidence="2">The sequence shown here is derived from an EMBL/GenBank/DDBJ whole genome shotgun (WGS) entry which is preliminary data.</text>
</comment>
<evidence type="ECO:0000256" key="1">
    <source>
        <dbReference type="SAM" id="Phobius"/>
    </source>
</evidence>
<keyword evidence="3" id="KW-1185">Reference proteome</keyword>
<keyword evidence="1" id="KW-0472">Membrane</keyword>
<dbReference type="Proteomes" id="UP001231189">
    <property type="component" value="Unassembled WGS sequence"/>
</dbReference>
<accession>A0AAD8SUD0</accession>
<feature type="transmembrane region" description="Helical" evidence="1">
    <location>
        <begin position="478"/>
        <end position="497"/>
    </location>
</feature>